<evidence type="ECO:0000313" key="3">
    <source>
        <dbReference type="Proteomes" id="UP000637578"/>
    </source>
</evidence>
<comment type="caution">
    <text evidence="2">The sequence shown here is derived from an EMBL/GenBank/DDBJ whole genome shotgun (WGS) entry which is preliminary data.</text>
</comment>
<feature type="domain" description="HTH cro/C1-type" evidence="1">
    <location>
        <begin position="50"/>
        <end position="82"/>
    </location>
</feature>
<gene>
    <name evidence="2" type="ORF">GCM10012275_59950</name>
</gene>
<dbReference type="EMBL" id="BMMK01000051">
    <property type="protein sequence ID" value="GGM81311.1"/>
    <property type="molecule type" value="Genomic_DNA"/>
</dbReference>
<dbReference type="GO" id="GO:0003677">
    <property type="term" value="F:DNA binding"/>
    <property type="evidence" value="ECO:0007669"/>
    <property type="project" value="InterPro"/>
</dbReference>
<evidence type="ECO:0000313" key="2">
    <source>
        <dbReference type="EMBL" id="GGM81311.1"/>
    </source>
</evidence>
<reference evidence="2" key="2">
    <citation type="submission" date="2020-09" db="EMBL/GenBank/DDBJ databases">
        <authorList>
            <person name="Sun Q."/>
            <person name="Zhou Y."/>
        </authorList>
    </citation>
    <scope>NUCLEOTIDE SEQUENCE</scope>
    <source>
        <strain evidence="2">CGMCC 4.5737</strain>
    </source>
</reference>
<dbReference type="RefSeq" id="WP_189061791.1">
    <property type="nucleotide sequence ID" value="NZ_BMMK01000051.1"/>
</dbReference>
<dbReference type="PROSITE" id="PS50943">
    <property type="entry name" value="HTH_CROC1"/>
    <property type="match status" value="1"/>
</dbReference>
<organism evidence="2 3">
    <name type="scientific">Longimycelium tulufanense</name>
    <dbReference type="NCBI Taxonomy" id="907463"/>
    <lineage>
        <taxon>Bacteria</taxon>
        <taxon>Bacillati</taxon>
        <taxon>Actinomycetota</taxon>
        <taxon>Actinomycetes</taxon>
        <taxon>Pseudonocardiales</taxon>
        <taxon>Pseudonocardiaceae</taxon>
        <taxon>Longimycelium</taxon>
    </lineage>
</organism>
<dbReference type="InterPro" id="IPR010982">
    <property type="entry name" value="Lambda_DNA-bd_dom_sf"/>
</dbReference>
<name>A0A8J3CKB2_9PSEU</name>
<evidence type="ECO:0000259" key="1">
    <source>
        <dbReference type="PROSITE" id="PS50943"/>
    </source>
</evidence>
<accession>A0A8J3CKB2</accession>
<keyword evidence="3" id="KW-1185">Reference proteome</keyword>
<sequence>MGEADQRFADRLNQLIAAHGRAHGRTKSWTNAEIAERLKEINPELKAGAAYLSALRTGKKRNPNIELLTALADLFDVTTDYFLTSDDRRAQDTLHQLTQLPLLSKLRKDLGVRKVAARADGLTPEQLGPIIAVLDQLRAANKLPPVTEDGESSLTD</sequence>
<protein>
    <recommendedName>
        <fullName evidence="1">HTH cro/C1-type domain-containing protein</fullName>
    </recommendedName>
</protein>
<dbReference type="Gene3D" id="1.10.260.40">
    <property type="entry name" value="lambda repressor-like DNA-binding domains"/>
    <property type="match status" value="1"/>
</dbReference>
<dbReference type="CDD" id="cd00093">
    <property type="entry name" value="HTH_XRE"/>
    <property type="match status" value="1"/>
</dbReference>
<dbReference type="InterPro" id="IPR001387">
    <property type="entry name" value="Cro/C1-type_HTH"/>
</dbReference>
<reference evidence="2" key="1">
    <citation type="journal article" date="2014" name="Int. J. Syst. Evol. Microbiol.">
        <title>Complete genome sequence of Corynebacterium casei LMG S-19264T (=DSM 44701T), isolated from a smear-ripened cheese.</title>
        <authorList>
            <consortium name="US DOE Joint Genome Institute (JGI-PGF)"/>
            <person name="Walter F."/>
            <person name="Albersmeier A."/>
            <person name="Kalinowski J."/>
            <person name="Ruckert C."/>
        </authorList>
    </citation>
    <scope>NUCLEOTIDE SEQUENCE</scope>
    <source>
        <strain evidence="2">CGMCC 4.5737</strain>
    </source>
</reference>
<dbReference type="Proteomes" id="UP000637578">
    <property type="component" value="Unassembled WGS sequence"/>
</dbReference>
<dbReference type="AlphaFoldDB" id="A0A8J3CKB2"/>
<proteinExistence type="predicted"/>
<dbReference type="SUPFAM" id="SSF47413">
    <property type="entry name" value="lambda repressor-like DNA-binding domains"/>
    <property type="match status" value="1"/>
</dbReference>